<feature type="transmembrane region" description="Helical" evidence="1">
    <location>
        <begin position="346"/>
        <end position="365"/>
    </location>
</feature>
<feature type="transmembrane region" description="Helical" evidence="1">
    <location>
        <begin position="128"/>
        <end position="153"/>
    </location>
</feature>
<dbReference type="OrthoDB" id="2349131at2"/>
<protein>
    <recommendedName>
        <fullName evidence="4">4-amino-4-deoxy-L-arabinose transferase-like glycosyltransferase</fullName>
    </recommendedName>
</protein>
<proteinExistence type="predicted"/>
<comment type="caution">
    <text evidence="2">The sequence shown here is derived from an EMBL/GenBank/DDBJ whole genome shotgun (WGS) entry which is preliminary data.</text>
</comment>
<dbReference type="EMBL" id="PGFA01000001">
    <property type="protein sequence ID" value="PJJ60136.1"/>
    <property type="molecule type" value="Genomic_DNA"/>
</dbReference>
<reference evidence="2 3" key="1">
    <citation type="submission" date="2017-11" db="EMBL/GenBank/DDBJ databases">
        <title>Genomic Encyclopedia of Archaeal and Bacterial Type Strains, Phase II (KMG-II): From Individual Species to Whole Genera.</title>
        <authorList>
            <person name="Goeker M."/>
        </authorList>
    </citation>
    <scope>NUCLEOTIDE SEQUENCE [LARGE SCALE GENOMIC DNA]</scope>
    <source>
        <strain evidence="2 3">DSM 11115</strain>
    </source>
</reference>
<keyword evidence="1" id="KW-1133">Transmembrane helix</keyword>
<evidence type="ECO:0000313" key="2">
    <source>
        <dbReference type="EMBL" id="PJJ60136.1"/>
    </source>
</evidence>
<dbReference type="Pfam" id="PF19510">
    <property type="entry name" value="DUF6044"/>
    <property type="match status" value="1"/>
</dbReference>
<feature type="transmembrane region" description="Helical" evidence="1">
    <location>
        <begin position="94"/>
        <end position="116"/>
    </location>
</feature>
<dbReference type="Proteomes" id="UP000228535">
    <property type="component" value="Unassembled WGS sequence"/>
</dbReference>
<dbReference type="RefSeq" id="WP_157807361.1">
    <property type="nucleotide sequence ID" value="NZ_PGFA01000001.1"/>
</dbReference>
<keyword evidence="3" id="KW-1185">Reference proteome</keyword>
<feature type="transmembrane region" description="Helical" evidence="1">
    <location>
        <begin position="307"/>
        <end position="326"/>
    </location>
</feature>
<keyword evidence="1" id="KW-0472">Membrane</keyword>
<sequence>MHAPRRFVSPLGWAGLALLLFLLPFALLREQSYVTLDDNLDVELTIPYLLTRHHVALDYRPTTVVEPIMNGLPRNALRPGLSVTMLLFGLLEPLPAYLVQQVLVRLLALLGMYALLRRHLLTGPTERSLAAGLSLAWAVLPFYSIYGLTVLGQPWLLYAFLNLRRGAGRWTDWLLIAAFPFWSMFVFVGPFVAVGLGLLLLHDWVAHRRWSWPVVGGVVLLLALYLVVEYPLVYSLLVAKQFVPHRLEFNLGQLGPQGWGGALKSAGQYFFMGQYHASRFFRGVILLALAVALLRRSPIAPERRRPLLVLLAALAAVAVFCGVYPRLIEPLQRTVPALGAFNLTRFHFLTALLGFIVLALSLQVLRDARVVMVLVMMQIVVGVGMNTEWLLNVRQLAGRPKRTEPNYQQFVAAPLFARVQDTIRQTTGQSPRTYRLACLGLPPAIAQLNGFYTLDSYQNNYPLAYKHAFRPLIAGELTKSPALRTYFDDWGNRCYLFSAELGKNFRVGAFQQRVVQDFAFDAEAFRRLGGRYVLAAARLAQPARAGLTPRGEFSARNAYWHLYLYEVQP</sequence>
<dbReference type="AlphaFoldDB" id="A0A2M9BQA6"/>
<organism evidence="2 3">
    <name type="scientific">Hymenobacter chitinivorans DSM 11115</name>
    <dbReference type="NCBI Taxonomy" id="1121954"/>
    <lineage>
        <taxon>Bacteria</taxon>
        <taxon>Pseudomonadati</taxon>
        <taxon>Bacteroidota</taxon>
        <taxon>Cytophagia</taxon>
        <taxon>Cytophagales</taxon>
        <taxon>Hymenobacteraceae</taxon>
        <taxon>Hymenobacter</taxon>
    </lineage>
</organism>
<name>A0A2M9BQA6_9BACT</name>
<feature type="transmembrane region" description="Helical" evidence="1">
    <location>
        <begin position="279"/>
        <end position="295"/>
    </location>
</feature>
<dbReference type="InterPro" id="IPR046107">
    <property type="entry name" value="DUF6044"/>
</dbReference>
<evidence type="ECO:0008006" key="4">
    <source>
        <dbReference type="Google" id="ProtNLM"/>
    </source>
</evidence>
<feature type="transmembrane region" description="Helical" evidence="1">
    <location>
        <begin position="173"/>
        <end position="201"/>
    </location>
</feature>
<evidence type="ECO:0000256" key="1">
    <source>
        <dbReference type="SAM" id="Phobius"/>
    </source>
</evidence>
<evidence type="ECO:0000313" key="3">
    <source>
        <dbReference type="Proteomes" id="UP000228535"/>
    </source>
</evidence>
<gene>
    <name evidence="2" type="ORF">CLV45_1561</name>
</gene>
<keyword evidence="1" id="KW-0812">Transmembrane</keyword>
<feature type="transmembrane region" description="Helical" evidence="1">
    <location>
        <begin position="370"/>
        <end position="391"/>
    </location>
</feature>
<feature type="transmembrane region" description="Helical" evidence="1">
    <location>
        <begin position="210"/>
        <end position="228"/>
    </location>
</feature>
<accession>A0A2M9BQA6</accession>